<evidence type="ECO:0000313" key="2">
    <source>
        <dbReference type="EMBL" id="GAA1873696.1"/>
    </source>
</evidence>
<accession>A0ABN2NKT6</accession>
<comment type="caution">
    <text evidence="2">The sequence shown here is derived from an EMBL/GenBank/DDBJ whole genome shotgun (WGS) entry which is preliminary data.</text>
</comment>
<sequence>MDHEVTLEEVAARPTAVVPAVTTWSEFPALWPVLSGEVWACLRAAGIDRGCRNVMLYRDDPASGGVGVEIGVELTRPCPLTGRVVASSLPAGRVARTRHHGPYAGLGDAHRAVLRWCAAHGLEPSGTRWEVYGPHSDDPAQVWTDVQYIIRGSS</sequence>
<dbReference type="SMART" id="SM00871">
    <property type="entry name" value="AraC_E_bind"/>
    <property type="match status" value="1"/>
</dbReference>
<dbReference type="InterPro" id="IPR010499">
    <property type="entry name" value="AraC_E-bd"/>
</dbReference>
<feature type="domain" description="AraC effector-binding" evidence="1">
    <location>
        <begin position="3"/>
        <end position="151"/>
    </location>
</feature>
<dbReference type="SUPFAM" id="SSF55136">
    <property type="entry name" value="Probable bacterial effector-binding domain"/>
    <property type="match status" value="1"/>
</dbReference>
<dbReference type="EMBL" id="BAAAQK010000026">
    <property type="protein sequence ID" value="GAA1873696.1"/>
    <property type="molecule type" value="Genomic_DNA"/>
</dbReference>
<proteinExistence type="predicted"/>
<dbReference type="InterPro" id="IPR011256">
    <property type="entry name" value="Reg_factor_effector_dom_sf"/>
</dbReference>
<dbReference type="InterPro" id="IPR029442">
    <property type="entry name" value="GyrI-like"/>
</dbReference>
<dbReference type="Pfam" id="PF06445">
    <property type="entry name" value="GyrI-like"/>
    <property type="match status" value="1"/>
</dbReference>
<dbReference type="RefSeq" id="WP_344425616.1">
    <property type="nucleotide sequence ID" value="NZ_BAAAQK010000026.1"/>
</dbReference>
<name>A0ABN2NKT6_9PSEU</name>
<organism evidence="2 3">
    <name type="scientific">Pseudonocardia ailaonensis</name>
    <dbReference type="NCBI Taxonomy" id="367279"/>
    <lineage>
        <taxon>Bacteria</taxon>
        <taxon>Bacillati</taxon>
        <taxon>Actinomycetota</taxon>
        <taxon>Actinomycetes</taxon>
        <taxon>Pseudonocardiales</taxon>
        <taxon>Pseudonocardiaceae</taxon>
        <taxon>Pseudonocardia</taxon>
    </lineage>
</organism>
<evidence type="ECO:0000259" key="1">
    <source>
        <dbReference type="SMART" id="SM00871"/>
    </source>
</evidence>
<evidence type="ECO:0000313" key="3">
    <source>
        <dbReference type="Proteomes" id="UP001500449"/>
    </source>
</evidence>
<gene>
    <name evidence="2" type="ORF">GCM10009836_63360</name>
</gene>
<dbReference type="Gene3D" id="3.20.80.10">
    <property type="entry name" value="Regulatory factor, effector binding domain"/>
    <property type="match status" value="1"/>
</dbReference>
<protein>
    <recommendedName>
        <fullName evidence="1">AraC effector-binding domain-containing protein</fullName>
    </recommendedName>
</protein>
<keyword evidence="3" id="KW-1185">Reference proteome</keyword>
<dbReference type="Proteomes" id="UP001500449">
    <property type="component" value="Unassembled WGS sequence"/>
</dbReference>
<reference evidence="2 3" key="1">
    <citation type="journal article" date="2019" name="Int. J. Syst. Evol. Microbiol.">
        <title>The Global Catalogue of Microorganisms (GCM) 10K type strain sequencing project: providing services to taxonomists for standard genome sequencing and annotation.</title>
        <authorList>
            <consortium name="The Broad Institute Genomics Platform"/>
            <consortium name="The Broad Institute Genome Sequencing Center for Infectious Disease"/>
            <person name="Wu L."/>
            <person name="Ma J."/>
        </authorList>
    </citation>
    <scope>NUCLEOTIDE SEQUENCE [LARGE SCALE GENOMIC DNA]</scope>
    <source>
        <strain evidence="2 3">JCM 16009</strain>
    </source>
</reference>